<dbReference type="InParanoid" id="Q95XE0"/>
<dbReference type="PANTHER" id="PTHR46462">
    <property type="entry name" value="UPSET, ISOFORM A"/>
    <property type="match status" value="1"/>
</dbReference>
<keyword evidence="4" id="KW-1185">Reference proteome</keyword>
<keyword evidence="1" id="KW-0156">Chromatin regulator</keyword>
<organism evidence="3 4">
    <name type="scientific">Caenorhabditis elegans</name>
    <dbReference type="NCBI Taxonomy" id="6239"/>
    <lineage>
        <taxon>Eukaryota</taxon>
        <taxon>Metazoa</taxon>
        <taxon>Ecdysozoa</taxon>
        <taxon>Nematoda</taxon>
        <taxon>Chromadorea</taxon>
        <taxon>Rhabditida</taxon>
        <taxon>Rhabditina</taxon>
        <taxon>Rhabditomorpha</taxon>
        <taxon>Rhabditoidea</taxon>
        <taxon>Rhabditidae</taxon>
        <taxon>Peloderinae</taxon>
        <taxon>Caenorhabditis</taxon>
    </lineage>
</organism>
<dbReference type="SMR" id="Q95XE0"/>
<evidence type="ECO:0000256" key="1">
    <source>
        <dbReference type="ARBA" id="ARBA00022853"/>
    </source>
</evidence>
<dbReference type="RefSeq" id="NP_508049.1">
    <property type="nucleotide sequence ID" value="NM_075648.2"/>
</dbReference>
<dbReference type="HOGENOM" id="CLU_1157315_0_0_1"/>
<dbReference type="Proteomes" id="UP000001940">
    <property type="component" value="Chromosome X"/>
</dbReference>
<evidence type="ECO:0000313" key="5">
    <source>
        <dbReference type="WormBase" id="Y73B3B.2"/>
    </source>
</evidence>
<dbReference type="KEGG" id="cel:CELE_Y73B3B.2"/>
<dbReference type="WormBase" id="Y73B3B.2">
    <property type="protein sequence ID" value="CE26597"/>
    <property type="gene ID" value="WBGene00022224"/>
    <property type="gene designation" value="set-28"/>
</dbReference>
<proteinExistence type="predicted"/>
<dbReference type="STRING" id="6239.Y73B3B.2.1"/>
<dbReference type="OrthoDB" id="1928087at2759"/>
<dbReference type="Bgee" id="WBGene00022224">
    <property type="expression patterns" value="Expressed in adult organism and 1 other cell type or tissue"/>
</dbReference>
<name>Q95XE0_CAEEL</name>
<dbReference type="CTD" id="190641"/>
<dbReference type="GO" id="GO:0006325">
    <property type="term" value="P:chromatin organization"/>
    <property type="evidence" value="ECO:0007669"/>
    <property type="project" value="UniProtKB-KW"/>
</dbReference>
<dbReference type="EMBL" id="BX284606">
    <property type="protein sequence ID" value="CCD74449.1"/>
    <property type="molecule type" value="Genomic_DNA"/>
</dbReference>
<dbReference type="Pfam" id="PF00856">
    <property type="entry name" value="SET"/>
    <property type="match status" value="1"/>
</dbReference>
<dbReference type="UCSC" id="Y73B3B.2">
    <property type="organism name" value="c. elegans"/>
</dbReference>
<dbReference type="PhylomeDB" id="Q95XE0"/>
<dbReference type="GeneID" id="190641"/>
<reference evidence="3 4" key="1">
    <citation type="journal article" date="1998" name="Science">
        <title>Genome sequence of the nematode C. elegans: a platform for investigating biology.</title>
        <authorList>
            <consortium name="The C. elegans sequencing consortium"/>
            <person name="Sulson J.E."/>
            <person name="Waterston R."/>
        </authorList>
    </citation>
    <scope>NUCLEOTIDE SEQUENCE [LARGE SCALE GENOMIC DNA]</scope>
    <source>
        <strain evidence="3 4">Bristol N2</strain>
    </source>
</reference>
<dbReference type="SMART" id="SM00317">
    <property type="entry name" value="SET"/>
    <property type="match status" value="1"/>
</dbReference>
<dbReference type="InterPro" id="IPR001214">
    <property type="entry name" value="SET_dom"/>
</dbReference>
<dbReference type="SUPFAM" id="SSF82199">
    <property type="entry name" value="SET domain"/>
    <property type="match status" value="1"/>
</dbReference>
<dbReference type="AlphaFoldDB" id="Q95XE0"/>
<dbReference type="AGR" id="WB:WBGene00022224"/>
<feature type="domain" description="SET" evidence="2">
    <location>
        <begin position="41"/>
        <end position="157"/>
    </location>
</feature>
<evidence type="ECO:0000259" key="2">
    <source>
        <dbReference type="SMART" id="SM00317"/>
    </source>
</evidence>
<evidence type="ECO:0000313" key="3">
    <source>
        <dbReference type="EMBL" id="CCD74449.1"/>
    </source>
</evidence>
<accession>Q95XE0</accession>
<dbReference type="Gene3D" id="2.170.270.10">
    <property type="entry name" value="SET domain"/>
    <property type="match status" value="1"/>
</dbReference>
<sequence>MNQKLQKFKSPRIGISNSVKQVLSTLFPIKDVERPLGKECHSVLISKSPVYTRALRAPRDLKPGESIVMIRGFCAFHHEIQPDHRSQRYLFTYGPVYLDARAMSKNPGKFVRRSCIPNSYLRCGRTDSEFYLIIVAKEFIRNGVEITIDFNADVFPLCSPLECIMHSMDRGNCRKNGGYIGPPKHFPSTISPINPKPSQPQFDDEQMNLLKSIINQSKIVSMMPRDTKHLCHEFKQEYGS</sequence>
<evidence type="ECO:0000313" key="4">
    <source>
        <dbReference type="Proteomes" id="UP000001940"/>
    </source>
</evidence>
<gene>
    <name evidence="3 5" type="primary">set-28</name>
    <name evidence="3" type="ORF">CELE_Y73B3B.2</name>
    <name evidence="5" type="ORF">Y73B3B.2</name>
</gene>
<dbReference type="PANTHER" id="PTHR46462:SF3">
    <property type="entry name" value="UPSET, ISOFORM A"/>
    <property type="match status" value="1"/>
</dbReference>
<protein>
    <submittedName>
        <fullName evidence="3">SET domain-containing protein</fullName>
    </submittedName>
</protein>
<dbReference type="PaxDb" id="6239-Y73B3B.2"/>
<dbReference type="InterPro" id="IPR046341">
    <property type="entry name" value="SET_dom_sf"/>
</dbReference>